<sequence length="208" mass="22557">MEHKREKTKKLKKFVGDNHLVGDNIIDIRFHGRGGQGVVTASRIAAEAALVEDKYVHAFPAFGPERAGAPIEGFTRISPEAFTIKTEIHYPDIIVILDPTLIGTVNLGKGLKDGGIVIANFSGSMDELKSKIGIEQKVTFHKVDATKIANEELGRPITNTVMLGALVKITSIVEIDNICEATAARFPGVVGEKNVKAIKRAFKEVISE</sequence>
<feature type="domain" description="Pyruvate/ketoisovalerate oxidoreductase catalytic" evidence="2">
    <location>
        <begin position="34"/>
        <end position="202"/>
    </location>
</feature>
<dbReference type="Gene3D" id="3.40.920.10">
    <property type="entry name" value="Pyruvate-ferredoxin oxidoreductase, PFOR, domain III"/>
    <property type="match status" value="1"/>
</dbReference>
<name>X0S761_9ZZZZ</name>
<accession>X0S761</accession>
<dbReference type="PANTHER" id="PTHR43366:SF1">
    <property type="entry name" value="PYRUVATE SYNTHASE SUBUNIT PORC"/>
    <property type="match status" value="1"/>
</dbReference>
<evidence type="ECO:0000256" key="1">
    <source>
        <dbReference type="ARBA" id="ARBA00023002"/>
    </source>
</evidence>
<reference evidence="3" key="1">
    <citation type="journal article" date="2014" name="Front. Microbiol.">
        <title>High frequency of phylogenetically diverse reductive dehalogenase-homologous genes in deep subseafloor sedimentary metagenomes.</title>
        <authorList>
            <person name="Kawai M."/>
            <person name="Futagami T."/>
            <person name="Toyoda A."/>
            <person name="Takaki Y."/>
            <person name="Nishi S."/>
            <person name="Hori S."/>
            <person name="Arai W."/>
            <person name="Tsubouchi T."/>
            <person name="Morono Y."/>
            <person name="Uchiyama I."/>
            <person name="Ito T."/>
            <person name="Fujiyama A."/>
            <person name="Inagaki F."/>
            <person name="Takami H."/>
        </authorList>
    </citation>
    <scope>NUCLEOTIDE SEQUENCE</scope>
    <source>
        <strain evidence="3">Expedition CK06-06</strain>
    </source>
</reference>
<comment type="caution">
    <text evidence="3">The sequence shown here is derived from an EMBL/GenBank/DDBJ whole genome shotgun (WGS) entry which is preliminary data.</text>
</comment>
<protein>
    <recommendedName>
        <fullName evidence="2">Pyruvate/ketoisovalerate oxidoreductase catalytic domain-containing protein</fullName>
    </recommendedName>
</protein>
<dbReference type="GO" id="GO:0016625">
    <property type="term" value="F:oxidoreductase activity, acting on the aldehyde or oxo group of donors, iron-sulfur protein as acceptor"/>
    <property type="evidence" value="ECO:0007669"/>
    <property type="project" value="InterPro"/>
</dbReference>
<evidence type="ECO:0000259" key="2">
    <source>
        <dbReference type="Pfam" id="PF01558"/>
    </source>
</evidence>
<gene>
    <name evidence="3" type="ORF">S01H1_02749</name>
</gene>
<dbReference type="Pfam" id="PF01558">
    <property type="entry name" value="POR"/>
    <property type="match status" value="1"/>
</dbReference>
<keyword evidence="1" id="KW-0560">Oxidoreductase</keyword>
<dbReference type="PANTHER" id="PTHR43366">
    <property type="entry name" value="PYRUVATE SYNTHASE SUBUNIT PORC"/>
    <property type="match status" value="1"/>
</dbReference>
<proteinExistence type="predicted"/>
<dbReference type="InterPro" id="IPR051626">
    <property type="entry name" value="Oxidoreductase_gamma_subunit"/>
</dbReference>
<dbReference type="SUPFAM" id="SSF53323">
    <property type="entry name" value="Pyruvate-ferredoxin oxidoreductase, PFOR, domain III"/>
    <property type="match status" value="1"/>
</dbReference>
<dbReference type="AlphaFoldDB" id="X0S761"/>
<evidence type="ECO:0000313" key="3">
    <source>
        <dbReference type="EMBL" id="GAF71031.1"/>
    </source>
</evidence>
<dbReference type="NCBIfam" id="TIGR02175">
    <property type="entry name" value="PorC_KorC"/>
    <property type="match status" value="1"/>
</dbReference>
<dbReference type="InterPro" id="IPR002869">
    <property type="entry name" value="Pyrv_flavodox_OxRed_cen"/>
</dbReference>
<dbReference type="InterPro" id="IPR019752">
    <property type="entry name" value="Pyrv/ketoisovalerate_OxRed_cat"/>
</dbReference>
<dbReference type="EMBL" id="BARS01001378">
    <property type="protein sequence ID" value="GAF71031.1"/>
    <property type="molecule type" value="Genomic_DNA"/>
</dbReference>
<dbReference type="InterPro" id="IPR011894">
    <property type="entry name" value="PorC_KorC"/>
</dbReference>
<organism evidence="3">
    <name type="scientific">marine sediment metagenome</name>
    <dbReference type="NCBI Taxonomy" id="412755"/>
    <lineage>
        <taxon>unclassified sequences</taxon>
        <taxon>metagenomes</taxon>
        <taxon>ecological metagenomes</taxon>
    </lineage>
</organism>